<feature type="domain" description="Enoyl reductase (ER)" evidence="1">
    <location>
        <begin position="11"/>
        <end position="340"/>
    </location>
</feature>
<name>A0A4S8NQ68_9ACTN</name>
<dbReference type="InterPro" id="IPR013149">
    <property type="entry name" value="ADH-like_C"/>
</dbReference>
<proteinExistence type="predicted"/>
<dbReference type="CDD" id="cd08241">
    <property type="entry name" value="QOR1"/>
    <property type="match status" value="1"/>
</dbReference>
<dbReference type="Proteomes" id="UP000307087">
    <property type="component" value="Unassembled WGS sequence"/>
</dbReference>
<dbReference type="InterPro" id="IPR051397">
    <property type="entry name" value="Zn-ADH-like_protein"/>
</dbReference>
<accession>A0A4S8NQ68</accession>
<dbReference type="InterPro" id="IPR011032">
    <property type="entry name" value="GroES-like_sf"/>
</dbReference>
<reference evidence="2 3" key="1">
    <citation type="journal article" date="2009" name="Int. J. Syst. Evol. Microbiol.">
        <title>Nocardioides caeni sp. nov., isolated from wastewater.</title>
        <authorList>
            <person name="Yoon J.H."/>
            <person name="Kang S.J."/>
            <person name="Park S."/>
            <person name="Kim W."/>
            <person name="Oh T.K."/>
        </authorList>
    </citation>
    <scope>NUCLEOTIDE SEQUENCE [LARGE SCALE GENOMIC DNA]</scope>
    <source>
        <strain evidence="2 3">DSM 23134</strain>
    </source>
</reference>
<dbReference type="InterPro" id="IPR020843">
    <property type="entry name" value="ER"/>
</dbReference>
<dbReference type="SMART" id="SM00829">
    <property type="entry name" value="PKS_ER"/>
    <property type="match status" value="1"/>
</dbReference>
<dbReference type="GO" id="GO:0016491">
    <property type="term" value="F:oxidoreductase activity"/>
    <property type="evidence" value="ECO:0007669"/>
    <property type="project" value="InterPro"/>
</dbReference>
<dbReference type="EMBL" id="STGW01000001">
    <property type="protein sequence ID" value="THV18312.1"/>
    <property type="molecule type" value="Genomic_DNA"/>
</dbReference>
<gene>
    <name evidence="2" type="ORF">E9934_01365</name>
</gene>
<dbReference type="PANTHER" id="PTHR43677">
    <property type="entry name" value="SHORT-CHAIN DEHYDROGENASE/REDUCTASE"/>
    <property type="match status" value="1"/>
</dbReference>
<dbReference type="Gene3D" id="3.40.50.720">
    <property type="entry name" value="NAD(P)-binding Rossmann-like Domain"/>
    <property type="match status" value="1"/>
</dbReference>
<organism evidence="2 3">
    <name type="scientific">Nocardioides caeni</name>
    <dbReference type="NCBI Taxonomy" id="574700"/>
    <lineage>
        <taxon>Bacteria</taxon>
        <taxon>Bacillati</taxon>
        <taxon>Actinomycetota</taxon>
        <taxon>Actinomycetes</taxon>
        <taxon>Propionibacteriales</taxon>
        <taxon>Nocardioidaceae</taxon>
        <taxon>Nocardioides</taxon>
    </lineage>
</organism>
<dbReference type="InterPro" id="IPR036291">
    <property type="entry name" value="NAD(P)-bd_dom_sf"/>
</dbReference>
<dbReference type="OrthoDB" id="4190732at2"/>
<evidence type="ECO:0000313" key="2">
    <source>
        <dbReference type="EMBL" id="THV18312.1"/>
    </source>
</evidence>
<dbReference type="RefSeq" id="WP_136561027.1">
    <property type="nucleotide sequence ID" value="NZ_BAABLS010000002.1"/>
</dbReference>
<evidence type="ECO:0000259" key="1">
    <source>
        <dbReference type="SMART" id="SM00829"/>
    </source>
</evidence>
<keyword evidence="3" id="KW-1185">Reference proteome</keyword>
<comment type="caution">
    <text evidence="2">The sequence shown here is derived from an EMBL/GenBank/DDBJ whole genome shotgun (WGS) entry which is preliminary data.</text>
</comment>
<dbReference type="Gene3D" id="3.90.180.10">
    <property type="entry name" value="Medium-chain alcohol dehydrogenases, catalytic domain"/>
    <property type="match status" value="1"/>
</dbReference>
<dbReference type="Pfam" id="PF08240">
    <property type="entry name" value="ADH_N"/>
    <property type="match status" value="1"/>
</dbReference>
<evidence type="ECO:0000313" key="3">
    <source>
        <dbReference type="Proteomes" id="UP000307087"/>
    </source>
</evidence>
<dbReference type="Pfam" id="PF00107">
    <property type="entry name" value="ADH_zinc_N"/>
    <property type="match status" value="1"/>
</dbReference>
<dbReference type="InterPro" id="IPR013154">
    <property type="entry name" value="ADH-like_N"/>
</dbReference>
<dbReference type="SUPFAM" id="SSF51735">
    <property type="entry name" value="NAD(P)-binding Rossmann-fold domains"/>
    <property type="match status" value="1"/>
</dbReference>
<dbReference type="PANTHER" id="PTHR43677:SF4">
    <property type="entry name" value="QUINONE OXIDOREDUCTASE-LIKE PROTEIN 2"/>
    <property type="match status" value="1"/>
</dbReference>
<dbReference type="SUPFAM" id="SSF50129">
    <property type="entry name" value="GroES-like"/>
    <property type="match status" value="1"/>
</dbReference>
<protein>
    <submittedName>
        <fullName evidence="2">NADPH:quinone oxidoreductase family protein</fullName>
    </submittedName>
</protein>
<sequence length="346" mass="35679">MRALQVTGHGEPAEVLAVREVDVPQPGDGEVQIRVATGALNFNDILRCRGGLVSVPQNPPFTLGMEVCGTVTAAGSGAEAWVGRRVVAVSKDAFGGLAEVTTAPLAGVFEAPPTLDDVAAAAFLLPFHTTWLALATRARLTSGETLLVHAGASGLGTAAIQLGVALGARVIATVSSPEKAEVARALGAELVVDHTREDFVEAVLGATDDVGAQVVCDLAGGEFVGKSWQCVAREGRYVPVGFTDDDQNGMTGRPLRLASIGNFSIVGVLGAFVDVVDPGLRRFGFNPFTRAEGDQVHAGLLDLLSSGRITPYVGSVVDLDGAAEALVAHQERRAIGRTVVRVGAGT</sequence>
<dbReference type="AlphaFoldDB" id="A0A4S8NQ68"/>